<dbReference type="EMBL" id="KB097510">
    <property type="protein sequence ID" value="ESN95637.1"/>
    <property type="molecule type" value="Genomic_DNA"/>
</dbReference>
<gene>
    <name evidence="3" type="primary">20207108</name>
    <name evidence="2" type="ORF">HELRODRAFT_179106</name>
</gene>
<name>T1FE59_HELRO</name>
<dbReference type="InParanoid" id="T1FE59"/>
<evidence type="ECO:0000256" key="1">
    <source>
        <dbReference type="SAM" id="MobiDB-lite"/>
    </source>
</evidence>
<dbReference type="OrthoDB" id="416119at2759"/>
<dbReference type="EnsemblMetazoa" id="HelroT179106">
    <property type="protein sequence ID" value="HelroP179106"/>
    <property type="gene ID" value="HelroG179106"/>
</dbReference>
<reference evidence="2 4" key="2">
    <citation type="journal article" date="2013" name="Nature">
        <title>Insights into bilaterian evolution from three spiralian genomes.</title>
        <authorList>
            <person name="Simakov O."/>
            <person name="Marletaz F."/>
            <person name="Cho S.J."/>
            <person name="Edsinger-Gonzales E."/>
            <person name="Havlak P."/>
            <person name="Hellsten U."/>
            <person name="Kuo D.H."/>
            <person name="Larsson T."/>
            <person name="Lv J."/>
            <person name="Arendt D."/>
            <person name="Savage R."/>
            <person name="Osoegawa K."/>
            <person name="de Jong P."/>
            <person name="Grimwood J."/>
            <person name="Chapman J.A."/>
            <person name="Shapiro H."/>
            <person name="Aerts A."/>
            <person name="Otillar R.P."/>
            <person name="Terry A.Y."/>
            <person name="Boore J.L."/>
            <person name="Grigoriev I.V."/>
            <person name="Lindberg D.R."/>
            <person name="Seaver E.C."/>
            <person name="Weisblat D.A."/>
            <person name="Putnam N.H."/>
            <person name="Rokhsar D.S."/>
        </authorList>
    </citation>
    <scope>NUCLEOTIDE SEQUENCE</scope>
</reference>
<evidence type="ECO:0000313" key="4">
    <source>
        <dbReference type="Proteomes" id="UP000015101"/>
    </source>
</evidence>
<sequence length="247" mass="28539">MHQRSCKMFKSLRTNVDSKESSVSSSPNCFNIEHQSTQTTVSQPLPGVTLPKSTKEWTEANIAFYVKMQCLNDIDIDDFATHFQQIIYSYFAKNYGLVQNKSKNNPTTNALINQLKKELMKLKAQNGKNVVSEIISQLSKMAILNNQRTIKSLPSFGDAKPKPHRVLSTKFQQLPLKRNLLDNNPKILYNNQQHYNIRIAEDIFIESEKPFINIQQRITTLPTRRMNNNNRNRINQQSNNNNNNKLN</sequence>
<accession>T1FE59</accession>
<dbReference type="EMBL" id="AMQM01006737">
    <property type="status" value="NOT_ANNOTATED_CDS"/>
    <property type="molecule type" value="Genomic_DNA"/>
</dbReference>
<dbReference type="RefSeq" id="XP_009026203.1">
    <property type="nucleotide sequence ID" value="XM_009027955.1"/>
</dbReference>
<protein>
    <submittedName>
        <fullName evidence="2 3">Uncharacterized protein</fullName>
    </submittedName>
</protein>
<feature type="compositionally biased region" description="Low complexity" evidence="1">
    <location>
        <begin position="224"/>
        <end position="247"/>
    </location>
</feature>
<reference evidence="3" key="3">
    <citation type="submission" date="2015-06" db="UniProtKB">
        <authorList>
            <consortium name="EnsemblMetazoa"/>
        </authorList>
    </citation>
    <scope>IDENTIFICATION</scope>
</reference>
<reference evidence="4" key="1">
    <citation type="submission" date="2012-12" db="EMBL/GenBank/DDBJ databases">
        <authorList>
            <person name="Hellsten U."/>
            <person name="Grimwood J."/>
            <person name="Chapman J.A."/>
            <person name="Shapiro H."/>
            <person name="Aerts A."/>
            <person name="Otillar R.P."/>
            <person name="Terry A.Y."/>
            <person name="Boore J.L."/>
            <person name="Simakov O."/>
            <person name="Marletaz F."/>
            <person name="Cho S.-J."/>
            <person name="Edsinger-Gonzales E."/>
            <person name="Havlak P."/>
            <person name="Kuo D.-H."/>
            <person name="Larsson T."/>
            <person name="Lv J."/>
            <person name="Arendt D."/>
            <person name="Savage R."/>
            <person name="Osoegawa K."/>
            <person name="de Jong P."/>
            <person name="Lindberg D.R."/>
            <person name="Seaver E.C."/>
            <person name="Weisblat D.A."/>
            <person name="Putnam N.H."/>
            <person name="Grigoriev I.V."/>
            <person name="Rokhsar D.S."/>
        </authorList>
    </citation>
    <scope>NUCLEOTIDE SEQUENCE</scope>
</reference>
<dbReference type="AlphaFoldDB" id="T1FE59"/>
<dbReference type="GeneID" id="20207108"/>
<organism evidence="3 4">
    <name type="scientific">Helobdella robusta</name>
    <name type="common">Californian leech</name>
    <dbReference type="NCBI Taxonomy" id="6412"/>
    <lineage>
        <taxon>Eukaryota</taxon>
        <taxon>Metazoa</taxon>
        <taxon>Spiralia</taxon>
        <taxon>Lophotrochozoa</taxon>
        <taxon>Annelida</taxon>
        <taxon>Clitellata</taxon>
        <taxon>Hirudinea</taxon>
        <taxon>Rhynchobdellida</taxon>
        <taxon>Glossiphoniidae</taxon>
        <taxon>Helobdella</taxon>
    </lineage>
</organism>
<dbReference type="KEGG" id="hro:HELRODRAFT_179106"/>
<evidence type="ECO:0000313" key="2">
    <source>
        <dbReference type="EMBL" id="ESN95637.1"/>
    </source>
</evidence>
<dbReference type="HOGENOM" id="CLU_1125602_0_0_1"/>
<keyword evidence="4" id="KW-1185">Reference proteome</keyword>
<dbReference type="CTD" id="20207108"/>
<evidence type="ECO:0000313" key="3">
    <source>
        <dbReference type="EnsemblMetazoa" id="HelroP179106"/>
    </source>
</evidence>
<proteinExistence type="predicted"/>
<dbReference type="Proteomes" id="UP000015101">
    <property type="component" value="Unassembled WGS sequence"/>
</dbReference>
<feature type="region of interest" description="Disordered" evidence="1">
    <location>
        <begin position="223"/>
        <end position="247"/>
    </location>
</feature>